<evidence type="ECO:0000256" key="5">
    <source>
        <dbReference type="ARBA" id="ARBA00022989"/>
    </source>
</evidence>
<evidence type="ECO:0000256" key="4">
    <source>
        <dbReference type="ARBA" id="ARBA00022692"/>
    </source>
</evidence>
<evidence type="ECO:0000256" key="7">
    <source>
        <dbReference type="PIRSR" id="PIRSR604254-1"/>
    </source>
</evidence>
<proteinExistence type="inferred from homology"/>
<feature type="transmembrane region" description="Helical" evidence="8">
    <location>
        <begin position="15"/>
        <end position="37"/>
    </location>
</feature>
<keyword evidence="10" id="KW-1185">Reference proteome</keyword>
<evidence type="ECO:0000313" key="9">
    <source>
        <dbReference type="EMBL" id="BDD11297.1"/>
    </source>
</evidence>
<evidence type="ECO:0000256" key="8">
    <source>
        <dbReference type="SAM" id="Phobius"/>
    </source>
</evidence>
<protein>
    <submittedName>
        <fullName evidence="9">Hemolysin</fullName>
    </submittedName>
</protein>
<reference evidence="9 10" key="1">
    <citation type="submission" date="2021-12" db="EMBL/GenBank/DDBJ databases">
        <title>Genome sequencing of bacteria with rrn-lacking chromosome and rrn-plasmid.</title>
        <authorList>
            <person name="Anda M."/>
            <person name="Iwasaki W."/>
        </authorList>
    </citation>
    <scope>NUCLEOTIDE SEQUENCE [LARGE SCALE GENOMIC DNA]</scope>
    <source>
        <strain evidence="9 10">DSM 100852</strain>
    </source>
</reference>
<feature type="binding site" evidence="7">
    <location>
        <position position="191"/>
    </location>
    <ligand>
        <name>Zn(2+)</name>
        <dbReference type="ChEBI" id="CHEBI:29105"/>
    </ligand>
</feature>
<comment type="subcellular location">
    <subcellularLocation>
        <location evidence="1">Cell membrane</location>
        <topology evidence="1">Multi-pass membrane protein</topology>
    </subcellularLocation>
</comment>
<dbReference type="AlphaFoldDB" id="A0AAU9CW85"/>
<dbReference type="GO" id="GO:0046872">
    <property type="term" value="F:metal ion binding"/>
    <property type="evidence" value="ECO:0007669"/>
    <property type="project" value="UniProtKB-KW"/>
</dbReference>
<feature type="binding site" evidence="7">
    <location>
        <position position="195"/>
    </location>
    <ligand>
        <name>Zn(2+)</name>
        <dbReference type="ChEBI" id="CHEBI:29105"/>
    </ligand>
</feature>
<dbReference type="Proteomes" id="UP001348817">
    <property type="component" value="Chromosome"/>
</dbReference>
<feature type="binding site" evidence="7">
    <location>
        <position position="69"/>
    </location>
    <ligand>
        <name>Zn(2+)</name>
        <dbReference type="ChEBI" id="CHEBI:29105"/>
    </ligand>
</feature>
<accession>A0AAU9CW85</accession>
<dbReference type="PANTHER" id="PTHR20855:SF3">
    <property type="entry name" value="LD03007P"/>
    <property type="match status" value="1"/>
</dbReference>
<keyword evidence="6 8" id="KW-0472">Membrane</keyword>
<dbReference type="NCBIfam" id="TIGR01065">
    <property type="entry name" value="hlyIII"/>
    <property type="match status" value="1"/>
</dbReference>
<evidence type="ECO:0000256" key="2">
    <source>
        <dbReference type="ARBA" id="ARBA00008488"/>
    </source>
</evidence>
<dbReference type="PANTHER" id="PTHR20855">
    <property type="entry name" value="ADIPOR/PROGESTIN RECEPTOR-RELATED"/>
    <property type="match status" value="1"/>
</dbReference>
<dbReference type="Pfam" id="PF03006">
    <property type="entry name" value="HlyIII"/>
    <property type="match status" value="1"/>
</dbReference>
<feature type="transmembrane region" description="Helical" evidence="8">
    <location>
        <begin position="164"/>
        <end position="184"/>
    </location>
</feature>
<feature type="transmembrane region" description="Helical" evidence="8">
    <location>
        <begin position="49"/>
        <end position="71"/>
    </location>
</feature>
<feature type="transmembrane region" description="Helical" evidence="8">
    <location>
        <begin position="83"/>
        <end position="103"/>
    </location>
</feature>
<dbReference type="GO" id="GO:0005886">
    <property type="term" value="C:plasma membrane"/>
    <property type="evidence" value="ECO:0007669"/>
    <property type="project" value="UniProtKB-SubCell"/>
</dbReference>
<gene>
    <name evidence="9" type="ORF">FUAX_37290</name>
</gene>
<dbReference type="InterPro" id="IPR005744">
    <property type="entry name" value="Hy-lIII"/>
</dbReference>
<dbReference type="GO" id="GO:0140911">
    <property type="term" value="F:pore-forming activity"/>
    <property type="evidence" value="ECO:0007669"/>
    <property type="project" value="InterPro"/>
</dbReference>
<dbReference type="KEGG" id="fax:FUAX_37290"/>
<evidence type="ECO:0000256" key="6">
    <source>
        <dbReference type="ARBA" id="ARBA00023136"/>
    </source>
</evidence>
<keyword evidence="5 8" id="KW-1133">Transmembrane helix</keyword>
<evidence type="ECO:0000256" key="1">
    <source>
        <dbReference type="ARBA" id="ARBA00004651"/>
    </source>
</evidence>
<keyword evidence="4 8" id="KW-0812">Transmembrane</keyword>
<keyword evidence="7" id="KW-0862">Zinc</keyword>
<sequence>MAKTLLSAPLDREELANSITHGIGALLSIAGLGWLAIESHPIPDFWHSAALWIFGLSLVVLYSSSTIYHSLIDRKLKRTFQIVDHIAIYVLISGTYTPFAIIALNDRTAQIVTASLWALSAIGALFKIKYTGKYKVISTLSYLTMGWTALIFAGPLLEKISITGFIWLIGGGLAYTIGVIFFLWERLRYSHAIWHLFVLVGSGCHFYAVYRYVLPHAF</sequence>
<name>A0AAU9CW85_9BACT</name>
<keyword evidence="3" id="KW-1003">Cell membrane</keyword>
<dbReference type="RefSeq" id="WP_338392799.1">
    <property type="nucleotide sequence ID" value="NZ_AP025314.1"/>
</dbReference>
<evidence type="ECO:0000313" key="10">
    <source>
        <dbReference type="Proteomes" id="UP001348817"/>
    </source>
</evidence>
<evidence type="ECO:0000256" key="3">
    <source>
        <dbReference type="ARBA" id="ARBA00022475"/>
    </source>
</evidence>
<keyword evidence="7" id="KW-0479">Metal-binding</keyword>
<dbReference type="InterPro" id="IPR004254">
    <property type="entry name" value="AdipoR/HlyIII-related"/>
</dbReference>
<comment type="similarity">
    <text evidence="2">Belongs to the UPF0073 (Hly-III) family.</text>
</comment>
<organism evidence="9 10">
    <name type="scientific">Fulvitalea axinellae</name>
    <dbReference type="NCBI Taxonomy" id="1182444"/>
    <lineage>
        <taxon>Bacteria</taxon>
        <taxon>Pseudomonadati</taxon>
        <taxon>Bacteroidota</taxon>
        <taxon>Cytophagia</taxon>
        <taxon>Cytophagales</taxon>
        <taxon>Persicobacteraceae</taxon>
        <taxon>Fulvitalea</taxon>
    </lineage>
</organism>
<dbReference type="EMBL" id="AP025314">
    <property type="protein sequence ID" value="BDD11297.1"/>
    <property type="molecule type" value="Genomic_DNA"/>
</dbReference>
<feature type="transmembrane region" description="Helical" evidence="8">
    <location>
        <begin position="196"/>
        <end position="213"/>
    </location>
</feature>
<feature type="transmembrane region" description="Helical" evidence="8">
    <location>
        <begin position="140"/>
        <end position="158"/>
    </location>
</feature>